<name>A0A8R1HN53_CAEJA</name>
<evidence type="ECO:0000313" key="3">
    <source>
        <dbReference type="Proteomes" id="UP000005237"/>
    </source>
</evidence>
<keyword evidence="1" id="KW-1133">Transmembrane helix</keyword>
<proteinExistence type="predicted"/>
<reference evidence="3" key="1">
    <citation type="submission" date="2010-08" db="EMBL/GenBank/DDBJ databases">
        <authorList>
            <consortium name="Caenorhabditis japonica Sequencing Consortium"/>
            <person name="Wilson R.K."/>
        </authorList>
    </citation>
    <scope>NUCLEOTIDE SEQUENCE [LARGE SCALE GENOMIC DNA]</scope>
    <source>
        <strain evidence="3">DF5081</strain>
    </source>
</reference>
<keyword evidence="3" id="KW-1185">Reference proteome</keyword>
<accession>A0A8R1HN53</accession>
<organism evidence="2 3">
    <name type="scientific">Caenorhabditis japonica</name>
    <dbReference type="NCBI Taxonomy" id="281687"/>
    <lineage>
        <taxon>Eukaryota</taxon>
        <taxon>Metazoa</taxon>
        <taxon>Ecdysozoa</taxon>
        <taxon>Nematoda</taxon>
        <taxon>Chromadorea</taxon>
        <taxon>Rhabditida</taxon>
        <taxon>Rhabditina</taxon>
        <taxon>Rhabditomorpha</taxon>
        <taxon>Rhabditoidea</taxon>
        <taxon>Rhabditidae</taxon>
        <taxon>Peloderinae</taxon>
        <taxon>Caenorhabditis</taxon>
    </lineage>
</organism>
<dbReference type="EnsemblMetazoa" id="CJA03924.1">
    <property type="protein sequence ID" value="CJA03924.1"/>
    <property type="gene ID" value="WBGene00123128"/>
</dbReference>
<sequence length="132" mass="14909">MENLKLTSISTFVNNASALFKTLKPIDSLNNSMLDDFRQDLTSFHAFANLSIAMKEVYEILQGIQLENLVIGLRNDVIDNDDEDTRVELIRKANLSRPVSSLMVIFALIVISVMVLLILWIWSIKAKGRGKI</sequence>
<evidence type="ECO:0000256" key="1">
    <source>
        <dbReference type="SAM" id="Phobius"/>
    </source>
</evidence>
<evidence type="ECO:0000313" key="2">
    <source>
        <dbReference type="EnsemblMetazoa" id="CJA03924.1"/>
    </source>
</evidence>
<reference evidence="2" key="2">
    <citation type="submission" date="2022-06" db="UniProtKB">
        <authorList>
            <consortium name="EnsemblMetazoa"/>
        </authorList>
    </citation>
    <scope>IDENTIFICATION</scope>
    <source>
        <strain evidence="2">DF5081</strain>
    </source>
</reference>
<keyword evidence="1" id="KW-0812">Transmembrane</keyword>
<keyword evidence="1" id="KW-0472">Membrane</keyword>
<dbReference type="Proteomes" id="UP000005237">
    <property type="component" value="Unassembled WGS sequence"/>
</dbReference>
<feature type="transmembrane region" description="Helical" evidence="1">
    <location>
        <begin position="102"/>
        <end position="122"/>
    </location>
</feature>
<dbReference type="AlphaFoldDB" id="A0A8R1HN53"/>
<protein>
    <submittedName>
        <fullName evidence="2">Uncharacterized protein</fullName>
    </submittedName>
</protein>